<reference evidence="1" key="1">
    <citation type="journal article" date="2023" name="GigaByte">
        <title>Genome assembly of the bearded iris, Iris pallida Lam.</title>
        <authorList>
            <person name="Bruccoleri R.E."/>
            <person name="Oakeley E.J."/>
            <person name="Faust A.M.E."/>
            <person name="Altorfer M."/>
            <person name="Dessus-Babus S."/>
            <person name="Burckhardt D."/>
            <person name="Oertli M."/>
            <person name="Naumann U."/>
            <person name="Petersen F."/>
            <person name="Wong J."/>
        </authorList>
    </citation>
    <scope>NUCLEOTIDE SEQUENCE</scope>
    <source>
        <strain evidence="1">GSM-AAB239-AS_SAM_17_03QT</strain>
    </source>
</reference>
<comment type="caution">
    <text evidence="1">The sequence shown here is derived from an EMBL/GenBank/DDBJ whole genome shotgun (WGS) entry which is preliminary data.</text>
</comment>
<proteinExistence type="predicted"/>
<gene>
    <name evidence="1" type="ORF">M6B38_299555</name>
</gene>
<keyword evidence="2" id="KW-1185">Reference proteome</keyword>
<organism evidence="1 2">
    <name type="scientific">Iris pallida</name>
    <name type="common">Sweet iris</name>
    <dbReference type="NCBI Taxonomy" id="29817"/>
    <lineage>
        <taxon>Eukaryota</taxon>
        <taxon>Viridiplantae</taxon>
        <taxon>Streptophyta</taxon>
        <taxon>Embryophyta</taxon>
        <taxon>Tracheophyta</taxon>
        <taxon>Spermatophyta</taxon>
        <taxon>Magnoliopsida</taxon>
        <taxon>Liliopsida</taxon>
        <taxon>Asparagales</taxon>
        <taxon>Iridaceae</taxon>
        <taxon>Iridoideae</taxon>
        <taxon>Irideae</taxon>
        <taxon>Iris</taxon>
    </lineage>
</organism>
<evidence type="ECO:0000313" key="1">
    <source>
        <dbReference type="EMBL" id="KAJ6842982.1"/>
    </source>
</evidence>
<dbReference type="EMBL" id="JANAVB010007399">
    <property type="protein sequence ID" value="KAJ6842982.1"/>
    <property type="molecule type" value="Genomic_DNA"/>
</dbReference>
<accession>A0AAX6HQC0</accession>
<evidence type="ECO:0000313" key="2">
    <source>
        <dbReference type="Proteomes" id="UP001140949"/>
    </source>
</evidence>
<dbReference type="Proteomes" id="UP001140949">
    <property type="component" value="Unassembled WGS sequence"/>
</dbReference>
<sequence>MRTEPCQERKTTPFGDSCGDLDFMDYQLTVFLLDLRATSRQV</sequence>
<reference evidence="1" key="2">
    <citation type="submission" date="2023-04" db="EMBL/GenBank/DDBJ databases">
        <authorList>
            <person name="Bruccoleri R.E."/>
            <person name="Oakeley E.J."/>
            <person name="Faust A.-M."/>
            <person name="Dessus-Babus S."/>
            <person name="Altorfer M."/>
            <person name="Burckhardt D."/>
            <person name="Oertli M."/>
            <person name="Naumann U."/>
            <person name="Petersen F."/>
            <person name="Wong J."/>
        </authorList>
    </citation>
    <scope>NUCLEOTIDE SEQUENCE</scope>
    <source>
        <strain evidence="1">GSM-AAB239-AS_SAM_17_03QT</strain>
        <tissue evidence="1">Leaf</tissue>
    </source>
</reference>
<protein>
    <submittedName>
        <fullName evidence="1">Uncharacterized protein</fullName>
    </submittedName>
</protein>
<name>A0AAX6HQC0_IRIPA</name>
<dbReference type="AlphaFoldDB" id="A0AAX6HQC0"/>